<dbReference type="PANTHER" id="PTHR37947:SF1">
    <property type="entry name" value="BLL2462 PROTEIN"/>
    <property type="match status" value="1"/>
</dbReference>
<accession>A0ABR7VA56</accession>
<comment type="caution">
    <text evidence="2">The sequence shown here is derived from an EMBL/GenBank/DDBJ whole genome shotgun (WGS) entry which is preliminary data.</text>
</comment>
<keyword evidence="1" id="KW-0812">Transmembrane</keyword>
<feature type="transmembrane region" description="Helical" evidence="1">
    <location>
        <begin position="6"/>
        <end position="26"/>
    </location>
</feature>
<keyword evidence="1" id="KW-0472">Membrane</keyword>
<evidence type="ECO:0000313" key="2">
    <source>
        <dbReference type="EMBL" id="MBD0849432.1"/>
    </source>
</evidence>
<dbReference type="InterPro" id="IPR036465">
    <property type="entry name" value="vWFA_dom_sf"/>
</dbReference>
<dbReference type="EMBL" id="JABTCG010000001">
    <property type="protein sequence ID" value="MBD0849432.1"/>
    <property type="molecule type" value="Genomic_DNA"/>
</dbReference>
<feature type="transmembrane region" description="Helical" evidence="1">
    <location>
        <begin position="33"/>
        <end position="54"/>
    </location>
</feature>
<keyword evidence="1" id="KW-1133">Transmembrane helix</keyword>
<reference evidence="2 3" key="1">
    <citation type="submission" date="2020-05" db="EMBL/GenBank/DDBJ databases">
        <title>The draft genome sequence of Maribacter arenosus CAU 1321.</title>
        <authorList>
            <person name="Mu L."/>
        </authorList>
    </citation>
    <scope>NUCLEOTIDE SEQUENCE [LARGE SCALE GENOMIC DNA]</scope>
    <source>
        <strain evidence="2 3">CAU 1321</strain>
    </source>
</reference>
<dbReference type="RefSeq" id="WP_188312556.1">
    <property type="nucleotide sequence ID" value="NZ_JABTCG010000001.1"/>
</dbReference>
<name>A0ABR7VA56_9FLAO</name>
<organism evidence="2 3">
    <name type="scientific">Maribacter arenosus</name>
    <dbReference type="NCBI Taxonomy" id="1854708"/>
    <lineage>
        <taxon>Bacteria</taxon>
        <taxon>Pseudomonadati</taxon>
        <taxon>Bacteroidota</taxon>
        <taxon>Flavobacteriia</taxon>
        <taxon>Flavobacteriales</taxon>
        <taxon>Flavobacteriaceae</taxon>
        <taxon>Maribacter</taxon>
    </lineage>
</organism>
<protein>
    <submittedName>
        <fullName evidence="2">VWA domain-containing protein</fullName>
    </submittedName>
</protein>
<dbReference type="Proteomes" id="UP000598350">
    <property type="component" value="Unassembled WGS sequence"/>
</dbReference>
<keyword evidence="3" id="KW-1185">Reference proteome</keyword>
<proteinExistence type="predicted"/>
<gene>
    <name evidence="2" type="ORF">HPE63_02030</name>
</gene>
<evidence type="ECO:0000313" key="3">
    <source>
        <dbReference type="Proteomes" id="UP000598350"/>
    </source>
</evidence>
<dbReference type="PANTHER" id="PTHR37947">
    <property type="entry name" value="BLL2462 PROTEIN"/>
    <property type="match status" value="1"/>
</dbReference>
<dbReference type="SUPFAM" id="SSF53300">
    <property type="entry name" value="vWA-like"/>
    <property type="match status" value="1"/>
</dbReference>
<evidence type="ECO:0000256" key="1">
    <source>
        <dbReference type="SAM" id="Phobius"/>
    </source>
</evidence>
<sequence length="677" mass="76803">MQTTTVLLIILAAMAALLIVLFQYFFRSKTKGGLRVVLSFLRFVTIFSIFLLLLNPKFIKKSFSLEKSNLLVLVDNSSSIKQGTGQGQVDSILDILRNSDELGQKFNVEFYKFGKEIGILDSLDFLDNTTDIGKGIRALNTIFGKSESAVVLLTDGNSTLGEDYEYYGKKQKFPIFSMVLGDTTKYEDLRIVQVNSNKYAFLKNKYPVEVFVSYDGENAVTTSIKIAMNGKNVYTKRLELSKNKNAESITALLNASDVGLKTLRISVDPLVNEENKTNNVKYVAVEVIDEKTNVAIVSDVLHPDLGALKKALESNEQRSVTIVKPMVDLENLKDIDLLFLYQPTSSFRRIYEYISASKVATFTITGPKTNWDFINGIQNGYSKNSYGQAEEVSPLVNKSFDKFSIPDIQFENFPPLETNLGETMIIKNHDVLLSQSIKGSEIDEPLLVIMGDSQEREAVLFGENLWKWRIQNYRDRQSFKDFDLLMGKIVLLLTANEPRNRLILNYSTFYESSMDAKITANYFDTSFTFDPNAKIVLYLKQKEGDIEQEFPLLLKGGYYEVDLSNMRPGEYTFTVKVINENLYESGSFNIMDYDVEQQFTSSNYAKLERLSESTGGRVFYPSQTMDLLNDLMGNANFKPIRKSDENVVSLVDFRFLLGIMVVALATEWFIRKFNGLT</sequence>